<protein>
    <recommendedName>
        <fullName evidence="3">Flavodoxin</fullName>
    </recommendedName>
</protein>
<evidence type="ECO:0000313" key="1">
    <source>
        <dbReference type="EMBL" id="MXN19241.1"/>
    </source>
</evidence>
<evidence type="ECO:0000313" key="2">
    <source>
        <dbReference type="Proteomes" id="UP000477911"/>
    </source>
</evidence>
<evidence type="ECO:0008006" key="3">
    <source>
        <dbReference type="Google" id="ProtNLM"/>
    </source>
</evidence>
<sequence>MTCRILIYSLHGNTLKVGEALAWELGAQLHEIATAPPEPGLWSMLRQGVGSLLSKSAAEIDVPDQPWEHSDLLILGGSVADGHLARPLRQWLETRPPLPGRVAFFVTSPDGALPEAALREMSRLTGHEPVAVLHVTDSMMARDDWSDEMTRFLEACVVRYRKTA</sequence>
<dbReference type="AlphaFoldDB" id="A0A6L7G5D8"/>
<reference evidence="1 2" key="1">
    <citation type="submission" date="2019-12" db="EMBL/GenBank/DDBJ databases">
        <authorList>
            <person name="Li M."/>
        </authorList>
    </citation>
    <scope>NUCLEOTIDE SEQUENCE [LARGE SCALE GENOMIC DNA]</scope>
    <source>
        <strain evidence="1 2">GBMRC 2024</strain>
    </source>
</reference>
<comment type="caution">
    <text evidence="1">The sequence shown here is derived from an EMBL/GenBank/DDBJ whole genome shotgun (WGS) entry which is preliminary data.</text>
</comment>
<dbReference type="InterPro" id="IPR029039">
    <property type="entry name" value="Flavoprotein-like_sf"/>
</dbReference>
<accession>A0A6L7G5D8</accession>
<name>A0A6L7G5D8_9RHOB</name>
<dbReference type="Proteomes" id="UP000477911">
    <property type="component" value="Unassembled WGS sequence"/>
</dbReference>
<keyword evidence="2" id="KW-1185">Reference proteome</keyword>
<dbReference type="RefSeq" id="WP_160895365.1">
    <property type="nucleotide sequence ID" value="NZ_WUMU01000017.1"/>
</dbReference>
<dbReference type="Gene3D" id="3.40.50.360">
    <property type="match status" value="1"/>
</dbReference>
<dbReference type="EMBL" id="WUMU01000017">
    <property type="protein sequence ID" value="MXN19241.1"/>
    <property type="molecule type" value="Genomic_DNA"/>
</dbReference>
<dbReference type="SUPFAM" id="SSF52218">
    <property type="entry name" value="Flavoproteins"/>
    <property type="match status" value="1"/>
</dbReference>
<organism evidence="1 2">
    <name type="scientific">Pseudooceanicola albus</name>
    <dbReference type="NCBI Taxonomy" id="2692189"/>
    <lineage>
        <taxon>Bacteria</taxon>
        <taxon>Pseudomonadati</taxon>
        <taxon>Pseudomonadota</taxon>
        <taxon>Alphaproteobacteria</taxon>
        <taxon>Rhodobacterales</taxon>
        <taxon>Paracoccaceae</taxon>
        <taxon>Pseudooceanicola</taxon>
    </lineage>
</organism>
<gene>
    <name evidence="1" type="ORF">GR170_15485</name>
</gene>
<proteinExistence type="predicted"/>